<keyword evidence="6" id="KW-1185">Reference proteome</keyword>
<evidence type="ECO:0000256" key="1">
    <source>
        <dbReference type="ARBA" id="ARBA00008361"/>
    </source>
</evidence>
<evidence type="ECO:0000259" key="4">
    <source>
        <dbReference type="Pfam" id="PF08241"/>
    </source>
</evidence>
<dbReference type="Proteomes" id="UP001479436">
    <property type="component" value="Unassembled WGS sequence"/>
</dbReference>
<dbReference type="Pfam" id="PF08241">
    <property type="entry name" value="Methyltransf_11"/>
    <property type="match status" value="1"/>
</dbReference>
<evidence type="ECO:0000313" key="6">
    <source>
        <dbReference type="Proteomes" id="UP001479436"/>
    </source>
</evidence>
<reference evidence="5 6" key="1">
    <citation type="submission" date="2023-04" db="EMBL/GenBank/DDBJ databases">
        <title>Genome of Basidiobolus ranarum AG-B5.</title>
        <authorList>
            <person name="Stajich J.E."/>
            <person name="Carter-House D."/>
            <person name="Gryganskyi A."/>
        </authorList>
    </citation>
    <scope>NUCLEOTIDE SEQUENCE [LARGE SCALE GENOMIC DNA]</scope>
    <source>
        <strain evidence="5 6">AG-B5</strain>
    </source>
</reference>
<evidence type="ECO:0000256" key="3">
    <source>
        <dbReference type="ARBA" id="ARBA00022679"/>
    </source>
</evidence>
<evidence type="ECO:0000256" key="2">
    <source>
        <dbReference type="ARBA" id="ARBA00022603"/>
    </source>
</evidence>
<protein>
    <submittedName>
        <fullName evidence="5">Trans-aconitate methyltransferase 1</fullName>
        <ecNumber evidence="5">2.1.1.145</ecNumber>
    </submittedName>
</protein>
<feature type="domain" description="Methyltransferase type 11" evidence="4">
    <location>
        <begin position="44"/>
        <end position="134"/>
    </location>
</feature>
<dbReference type="GO" id="GO:0032259">
    <property type="term" value="P:methylation"/>
    <property type="evidence" value="ECO:0007669"/>
    <property type="project" value="UniProtKB-KW"/>
</dbReference>
<dbReference type="PANTHER" id="PTHR44942:SF4">
    <property type="entry name" value="METHYLTRANSFERASE TYPE 11 DOMAIN-CONTAINING PROTEIN"/>
    <property type="match status" value="1"/>
</dbReference>
<evidence type="ECO:0000313" key="5">
    <source>
        <dbReference type="EMBL" id="KAK9696212.1"/>
    </source>
</evidence>
<accession>A0ABR2VSK9</accession>
<keyword evidence="2 5" id="KW-0489">Methyltransferase</keyword>
<dbReference type="InterPro" id="IPR013216">
    <property type="entry name" value="Methyltransf_11"/>
</dbReference>
<dbReference type="InterPro" id="IPR029063">
    <property type="entry name" value="SAM-dependent_MTases_sf"/>
</dbReference>
<comment type="caution">
    <text evidence="5">The sequence shown here is derived from an EMBL/GenBank/DDBJ whole genome shotgun (WGS) entry which is preliminary data.</text>
</comment>
<organism evidence="5 6">
    <name type="scientific">Basidiobolus ranarum</name>
    <dbReference type="NCBI Taxonomy" id="34480"/>
    <lineage>
        <taxon>Eukaryota</taxon>
        <taxon>Fungi</taxon>
        <taxon>Fungi incertae sedis</taxon>
        <taxon>Zoopagomycota</taxon>
        <taxon>Entomophthoromycotina</taxon>
        <taxon>Basidiobolomycetes</taxon>
        <taxon>Basidiobolales</taxon>
        <taxon>Basidiobolaceae</taxon>
        <taxon>Basidiobolus</taxon>
    </lineage>
</organism>
<dbReference type="InterPro" id="IPR051052">
    <property type="entry name" value="Diverse_substrate_MTase"/>
</dbReference>
<dbReference type="EMBL" id="JASJQH010007991">
    <property type="protein sequence ID" value="KAK9696212.1"/>
    <property type="molecule type" value="Genomic_DNA"/>
</dbReference>
<name>A0ABR2VSK9_9FUNG</name>
<dbReference type="GO" id="GO:0046547">
    <property type="term" value="F:trans-aconitate 3-methyltransferase activity"/>
    <property type="evidence" value="ECO:0007669"/>
    <property type="project" value="UniProtKB-EC"/>
</dbReference>
<dbReference type="Gene3D" id="3.40.50.150">
    <property type="entry name" value="Vaccinia Virus protein VP39"/>
    <property type="match status" value="1"/>
</dbReference>
<dbReference type="EC" id="2.1.1.145" evidence="5"/>
<comment type="similarity">
    <text evidence="1">Belongs to the methyltransferase superfamily.</text>
</comment>
<sequence length="264" mass="30355">MTTFSNSDYNSDNYRKFRPNYQQDLYQLVYKQHTENGANFDVALDVGTGTGQVAESLAARFQKVYGIDSSSTMLDSAIKGNNIIYSVGSAEDLSQFGSQSIDLISVAEAFHWFNHSKFFDEVQRVLKPQGTLVIIGYSFLLLEGQQEATEKTKKLELELTPFFEKGHEHLRSLYRDIHIPMHNVQRLYYPRYGSEPFMRESFTVSHLRSYFKTSSAYKTYCAKFPLANDIVDTSINEMLKEGQLPENQLFDVTWESVIILGHMR</sequence>
<dbReference type="SUPFAM" id="SSF53335">
    <property type="entry name" value="S-adenosyl-L-methionine-dependent methyltransferases"/>
    <property type="match status" value="1"/>
</dbReference>
<keyword evidence="3 5" id="KW-0808">Transferase</keyword>
<dbReference type="PANTHER" id="PTHR44942">
    <property type="entry name" value="METHYLTRANSF_11 DOMAIN-CONTAINING PROTEIN"/>
    <property type="match status" value="1"/>
</dbReference>
<proteinExistence type="inferred from homology"/>
<gene>
    <name evidence="5" type="primary">TMT1_2</name>
    <name evidence="5" type="ORF">K7432_012588</name>
</gene>
<dbReference type="CDD" id="cd02440">
    <property type="entry name" value="AdoMet_MTases"/>
    <property type="match status" value="1"/>
</dbReference>